<dbReference type="PANTHER" id="PTHR33594:SF1">
    <property type="entry name" value="HD_PDEASE DOMAIN-CONTAINING PROTEIN"/>
    <property type="match status" value="1"/>
</dbReference>
<feature type="domain" description="HD" evidence="1">
    <location>
        <begin position="23"/>
        <end position="123"/>
    </location>
</feature>
<dbReference type="InterPro" id="IPR006674">
    <property type="entry name" value="HD_domain"/>
</dbReference>
<organism evidence="2">
    <name type="scientific">Spironucleus salmonicida</name>
    <dbReference type="NCBI Taxonomy" id="348837"/>
    <lineage>
        <taxon>Eukaryota</taxon>
        <taxon>Metamonada</taxon>
        <taxon>Diplomonadida</taxon>
        <taxon>Hexamitidae</taxon>
        <taxon>Hexamitinae</taxon>
        <taxon>Spironucleus</taxon>
    </lineage>
</organism>
<dbReference type="OrthoDB" id="16547at2759"/>
<reference evidence="2 3" key="1">
    <citation type="journal article" date="2014" name="PLoS Genet.">
        <title>The Genome of Spironucleus salmonicida Highlights a Fish Pathogen Adapted to Fluctuating Environments.</title>
        <authorList>
            <person name="Xu F."/>
            <person name="Jerlstrom-Hultqvist J."/>
            <person name="Einarsson E."/>
            <person name="Astvaldsson A."/>
            <person name="Svard S.G."/>
            <person name="Andersson J.O."/>
        </authorList>
    </citation>
    <scope>NUCLEOTIDE SEQUENCE</scope>
    <source>
        <strain evidence="3">ATCC 50377</strain>
    </source>
</reference>
<dbReference type="SMART" id="SM00471">
    <property type="entry name" value="HDc"/>
    <property type="match status" value="1"/>
</dbReference>
<dbReference type="AlphaFoldDB" id="V6LMC1"/>
<evidence type="ECO:0000313" key="2">
    <source>
        <dbReference type="EMBL" id="EST45780.1"/>
    </source>
</evidence>
<evidence type="ECO:0000259" key="1">
    <source>
        <dbReference type="PROSITE" id="PS51831"/>
    </source>
</evidence>
<evidence type="ECO:0000313" key="4">
    <source>
        <dbReference type="Proteomes" id="UP000018208"/>
    </source>
</evidence>
<dbReference type="PANTHER" id="PTHR33594">
    <property type="entry name" value="SUPERFAMILY HYDROLASE, PUTATIVE (AFU_ORTHOLOGUE AFUA_1G03035)-RELATED"/>
    <property type="match status" value="1"/>
</dbReference>
<protein>
    <submittedName>
        <fullName evidence="2">HD domain-containing protein</fullName>
    </submittedName>
</protein>
<dbReference type="EMBL" id="AUWU02000002">
    <property type="protein sequence ID" value="KAH0576494.1"/>
    <property type="molecule type" value="Genomic_DNA"/>
</dbReference>
<dbReference type="CDD" id="cd00077">
    <property type="entry name" value="HDc"/>
    <property type="match status" value="1"/>
</dbReference>
<dbReference type="Gene3D" id="1.10.3210.50">
    <property type="match status" value="1"/>
</dbReference>
<gene>
    <name evidence="2" type="ORF">SS50377_14352</name>
    <name evidence="3" type="ORF">SS50377_22058</name>
</gene>
<accession>V6LMC1</accession>
<dbReference type="InterPro" id="IPR003607">
    <property type="entry name" value="HD/PDEase_dom"/>
</dbReference>
<dbReference type="EMBL" id="KI546089">
    <property type="protein sequence ID" value="EST45780.1"/>
    <property type="molecule type" value="Genomic_DNA"/>
</dbReference>
<dbReference type="Proteomes" id="UP000018208">
    <property type="component" value="Unassembled WGS sequence"/>
</dbReference>
<dbReference type="SUPFAM" id="SSF109604">
    <property type="entry name" value="HD-domain/PDEase-like"/>
    <property type="match status" value="1"/>
</dbReference>
<keyword evidence="4" id="KW-1185">Reference proteome</keyword>
<dbReference type="VEuPathDB" id="GiardiaDB:SS50377_22058"/>
<dbReference type="Pfam" id="PF01966">
    <property type="entry name" value="HD"/>
    <property type="match status" value="1"/>
</dbReference>
<dbReference type="PROSITE" id="PS51831">
    <property type="entry name" value="HD"/>
    <property type="match status" value="1"/>
</dbReference>
<name>V6LMC1_9EUKA</name>
<sequence>MNDEQYNACLNFLKSNTKCTAHDIDHSLRVLSTSVSIQQNYENSSLLIIQFAALLHDAMDHKFGFSDEDRQLTLTKFMISISINLETSQEVINIINSISYSKGAVPDSIEGKIVQDADRLDAIGAVGIARCCAYGGGCGRAIWNAEDKTCSIQHFYDKLLKIQYKMNLPETRQIAEQRTMFLQSFLDQFFDEVGGIK</sequence>
<reference evidence="3" key="2">
    <citation type="submission" date="2020-12" db="EMBL/GenBank/DDBJ databases">
        <title>New Spironucleus salmonicida genome in near-complete chromosomes.</title>
        <authorList>
            <person name="Xu F."/>
            <person name="Kurt Z."/>
            <person name="Jimenez-Gonzalez A."/>
            <person name="Astvaldsson A."/>
            <person name="Andersson J.O."/>
            <person name="Svard S.G."/>
        </authorList>
    </citation>
    <scope>NUCLEOTIDE SEQUENCE</scope>
    <source>
        <strain evidence="3">ATCC 50377</strain>
    </source>
</reference>
<proteinExistence type="predicted"/>
<evidence type="ECO:0000313" key="3">
    <source>
        <dbReference type="EMBL" id="KAH0576494.1"/>
    </source>
</evidence>